<dbReference type="Pfam" id="PF20221">
    <property type="entry name" value="DUF6580"/>
    <property type="match status" value="1"/>
</dbReference>
<evidence type="ECO:0000313" key="2">
    <source>
        <dbReference type="EMBL" id="SVB25226.1"/>
    </source>
</evidence>
<reference evidence="2" key="1">
    <citation type="submission" date="2018-05" db="EMBL/GenBank/DDBJ databases">
        <authorList>
            <person name="Lanie J.A."/>
            <person name="Ng W.-L."/>
            <person name="Kazmierczak K.M."/>
            <person name="Andrzejewski T.M."/>
            <person name="Davidsen T.M."/>
            <person name="Wayne K.J."/>
            <person name="Tettelin H."/>
            <person name="Glass J.I."/>
            <person name="Rusch D."/>
            <person name="Podicherti R."/>
            <person name="Tsui H.-C.T."/>
            <person name="Winkler M.E."/>
        </authorList>
    </citation>
    <scope>NUCLEOTIDE SEQUENCE</scope>
</reference>
<feature type="non-terminal residue" evidence="2">
    <location>
        <position position="80"/>
    </location>
</feature>
<dbReference type="EMBL" id="UINC01034417">
    <property type="protein sequence ID" value="SVB25226.1"/>
    <property type="molecule type" value="Genomic_DNA"/>
</dbReference>
<protein>
    <recommendedName>
        <fullName evidence="3">Rod shape-determining protein MreD</fullName>
    </recommendedName>
</protein>
<evidence type="ECO:0008006" key="3">
    <source>
        <dbReference type="Google" id="ProtNLM"/>
    </source>
</evidence>
<organism evidence="2">
    <name type="scientific">marine metagenome</name>
    <dbReference type="NCBI Taxonomy" id="408172"/>
    <lineage>
        <taxon>unclassified sequences</taxon>
        <taxon>metagenomes</taxon>
        <taxon>ecological metagenomes</taxon>
    </lineage>
</organism>
<sequence length="80" mass="8874">MMIKKLSVRHLILAWLLILAAFSRLIPHPPNFTALGAMALFGGAYVSSRTLAIILPLGALWVSDLILNNLVYTEFYQGFV</sequence>
<dbReference type="AlphaFoldDB" id="A0A382CGK8"/>
<accession>A0A382CGK8</accession>
<keyword evidence="1" id="KW-0472">Membrane</keyword>
<feature type="transmembrane region" description="Helical" evidence="1">
    <location>
        <begin position="51"/>
        <end position="72"/>
    </location>
</feature>
<dbReference type="InterPro" id="IPR046487">
    <property type="entry name" value="DUF6580"/>
</dbReference>
<proteinExistence type="predicted"/>
<keyword evidence="1" id="KW-1133">Transmembrane helix</keyword>
<gene>
    <name evidence="2" type="ORF">METZ01_LOCUS178080</name>
</gene>
<name>A0A382CGK8_9ZZZZ</name>
<keyword evidence="1" id="KW-0812">Transmembrane</keyword>
<evidence type="ECO:0000256" key="1">
    <source>
        <dbReference type="SAM" id="Phobius"/>
    </source>
</evidence>